<comment type="caution">
    <text evidence="2">The sequence shown here is derived from an EMBL/GenBank/DDBJ whole genome shotgun (WGS) entry which is preliminary data.</text>
</comment>
<dbReference type="AlphaFoldDB" id="A0A423SWQ8"/>
<accession>A0A423SWQ8</accession>
<feature type="compositionally biased region" description="Polar residues" evidence="1">
    <location>
        <begin position="172"/>
        <end position="202"/>
    </location>
</feature>
<dbReference type="Proteomes" id="UP000283509">
    <property type="component" value="Unassembled WGS sequence"/>
</dbReference>
<evidence type="ECO:0000313" key="2">
    <source>
        <dbReference type="EMBL" id="ROT68716.1"/>
    </source>
</evidence>
<feature type="region of interest" description="Disordered" evidence="1">
    <location>
        <begin position="158"/>
        <end position="230"/>
    </location>
</feature>
<dbReference type="EMBL" id="QCYY01002640">
    <property type="protein sequence ID" value="ROT68716.1"/>
    <property type="molecule type" value="Genomic_DNA"/>
</dbReference>
<keyword evidence="3" id="KW-1185">Reference proteome</keyword>
<reference evidence="2 3" key="2">
    <citation type="submission" date="2019-01" db="EMBL/GenBank/DDBJ databases">
        <title>The decoding of complex shrimp genome reveals the adaptation for benthos swimmer, frequently molting mechanism and breeding impact on genome.</title>
        <authorList>
            <person name="Sun Y."/>
            <person name="Gao Y."/>
            <person name="Yu Y."/>
        </authorList>
    </citation>
    <scope>NUCLEOTIDE SEQUENCE [LARGE SCALE GENOMIC DNA]</scope>
    <source>
        <tissue evidence="2">Muscle</tissue>
    </source>
</reference>
<organism evidence="2 3">
    <name type="scientific">Penaeus vannamei</name>
    <name type="common">Whiteleg shrimp</name>
    <name type="synonym">Litopenaeus vannamei</name>
    <dbReference type="NCBI Taxonomy" id="6689"/>
    <lineage>
        <taxon>Eukaryota</taxon>
        <taxon>Metazoa</taxon>
        <taxon>Ecdysozoa</taxon>
        <taxon>Arthropoda</taxon>
        <taxon>Crustacea</taxon>
        <taxon>Multicrustacea</taxon>
        <taxon>Malacostraca</taxon>
        <taxon>Eumalacostraca</taxon>
        <taxon>Eucarida</taxon>
        <taxon>Decapoda</taxon>
        <taxon>Dendrobranchiata</taxon>
        <taxon>Penaeoidea</taxon>
        <taxon>Penaeidae</taxon>
        <taxon>Penaeus</taxon>
    </lineage>
</organism>
<sequence length="408" mass="45094">MQAGECRTVATALAHGVRLTLNALPSEPASARERKNRFRPVKFGSDEGNMAQESTRCGAAFLWRMPALHGTFKDYQLWRRGEGSTGGELAASKDGDTLRLCQYCRRPSPRTAAVTPGRHASLPGCTSDTRCLSGDLRIVERRHVRVFPETRPEIRVRRVPGSRTLSDRHSPSRQLSSFAPPSPSNGQVKQHTGRYSSPSSSLPGPVESLLSRRPPPPQALPPSPRAPHQPWLRPEHLLPLRRPHISRCVVSPAAPRVRLICLAGSGSNTPKTGALFSPQTSSPLSPPVVDFSPGSLISGISLPVVERRVLYSFGRPITPEWTRMASRPIMLAAAPRSSFLRKSRTFPKVSFVSSICVVHLHQECRSYIKMSFISGRSGKHESFHIHLLRSINILPRTNRVSTARREMH</sequence>
<evidence type="ECO:0000256" key="1">
    <source>
        <dbReference type="SAM" id="MobiDB-lite"/>
    </source>
</evidence>
<name>A0A423SWQ8_PENVA</name>
<evidence type="ECO:0000313" key="3">
    <source>
        <dbReference type="Proteomes" id="UP000283509"/>
    </source>
</evidence>
<feature type="compositionally biased region" description="Pro residues" evidence="1">
    <location>
        <begin position="213"/>
        <end position="227"/>
    </location>
</feature>
<proteinExistence type="predicted"/>
<gene>
    <name evidence="2" type="ORF">C7M84_013117</name>
</gene>
<protein>
    <submittedName>
        <fullName evidence="2">Uncharacterized protein</fullName>
    </submittedName>
</protein>
<reference evidence="2 3" key="1">
    <citation type="submission" date="2018-04" db="EMBL/GenBank/DDBJ databases">
        <authorList>
            <person name="Zhang X."/>
            <person name="Yuan J."/>
            <person name="Li F."/>
            <person name="Xiang J."/>
        </authorList>
    </citation>
    <scope>NUCLEOTIDE SEQUENCE [LARGE SCALE GENOMIC DNA]</scope>
    <source>
        <tissue evidence="2">Muscle</tissue>
    </source>
</reference>